<evidence type="ECO:0000259" key="7">
    <source>
        <dbReference type="Pfam" id="PF17851"/>
    </source>
</evidence>
<evidence type="ECO:0000256" key="2">
    <source>
        <dbReference type="ARBA" id="ARBA00022801"/>
    </source>
</evidence>
<feature type="active site" description="Proton acceptor" evidence="4">
    <location>
        <position position="46"/>
    </location>
</feature>
<dbReference type="Pfam" id="PF17851">
    <property type="entry name" value="GH43_C2"/>
    <property type="match status" value="1"/>
</dbReference>
<evidence type="ECO:0000256" key="5">
    <source>
        <dbReference type="PIRSR" id="PIRSR606710-2"/>
    </source>
</evidence>
<dbReference type="RefSeq" id="WP_338239267.1">
    <property type="nucleotide sequence ID" value="NZ_BQKE01000004.1"/>
</dbReference>
<evidence type="ECO:0000256" key="6">
    <source>
        <dbReference type="RuleBase" id="RU361187"/>
    </source>
</evidence>
<feature type="active site" description="Proton donor" evidence="4">
    <location>
        <position position="195"/>
    </location>
</feature>
<keyword evidence="2 6" id="KW-0378">Hydrolase</keyword>
<keyword evidence="3 6" id="KW-0326">Glycosidase</keyword>
<dbReference type="SUPFAM" id="SSF49899">
    <property type="entry name" value="Concanavalin A-like lectins/glucanases"/>
    <property type="match status" value="1"/>
</dbReference>
<dbReference type="Proteomes" id="UP001310022">
    <property type="component" value="Unassembled WGS sequence"/>
</dbReference>
<accession>A0AAN4W3T9</accession>
<evidence type="ECO:0000313" key="9">
    <source>
        <dbReference type="Proteomes" id="UP001310022"/>
    </source>
</evidence>
<dbReference type="Gene3D" id="2.60.120.200">
    <property type="match status" value="1"/>
</dbReference>
<evidence type="ECO:0000256" key="4">
    <source>
        <dbReference type="PIRSR" id="PIRSR606710-1"/>
    </source>
</evidence>
<reference evidence="8 9" key="1">
    <citation type="submission" date="2021-12" db="EMBL/GenBank/DDBJ databases">
        <title>Genome sequencing of bacteria with rrn-lacking chromosome and rrn-plasmid.</title>
        <authorList>
            <person name="Anda M."/>
            <person name="Iwasaki W."/>
        </authorList>
    </citation>
    <scope>NUCLEOTIDE SEQUENCE [LARGE SCALE GENOMIC DNA]</scope>
    <source>
        <strain evidence="8 9">NBRC 15940</strain>
    </source>
</reference>
<dbReference type="EMBL" id="BQKE01000004">
    <property type="protein sequence ID" value="GJM64186.1"/>
    <property type="molecule type" value="Genomic_DNA"/>
</dbReference>
<dbReference type="Gene3D" id="2.115.10.20">
    <property type="entry name" value="Glycosyl hydrolase domain, family 43"/>
    <property type="match status" value="1"/>
</dbReference>
<evidence type="ECO:0000256" key="1">
    <source>
        <dbReference type="ARBA" id="ARBA00009865"/>
    </source>
</evidence>
<dbReference type="AlphaFoldDB" id="A0AAN4W3T9"/>
<proteinExistence type="inferred from homology"/>
<dbReference type="GO" id="GO:0005975">
    <property type="term" value="P:carbohydrate metabolic process"/>
    <property type="evidence" value="ECO:0007669"/>
    <property type="project" value="InterPro"/>
</dbReference>
<keyword evidence="9" id="KW-1185">Reference proteome</keyword>
<sequence length="514" mass="58568">MNYRVIIIALKSVICCLFFSFFVTNTYAQNEKISFVNPILAGDNPDPSILREGEDFYMVHSSFEYYPALPIWHSRDLIHWRPLTNALEQYVGSVWAPDLVKVQDKYYIYFPANDTNYVIWAEDIMGPWSAPIHLDISMIDPGHVVDADGNRYLYFSSGSYVPLSKDGLKIAGSAVHSYDGWVIPREWSIECFCMEGPKLFKKGEYYYLTVAQGGTAGPATGHMVISARSKSPLGPWENSPYNPIIRTEKSDEKWCSVGHGTIFDDSRDNWYMVFHGYEKGYYNMGRQTLLTTVEWTADDWFKIPDGVRVDQELFIPNLIKGTPEKASISDDFNSKTLKPNWKFFKQHDASRYHFADEKLVLKGQGNGVADCSPLLVTPQDHCYMAEVTMEIEKDAIGGLVLFYNEQAYSGILADKANILGNLRGWQFVTEEGVINRKVRLRLKNMHHKVDMYYSIAGEDWVKIENSLETSAFHHNVLSGFMSLRIGICSIGDGQVKFDNFKYTPLTIDGKVMIN</sequence>
<dbReference type="Pfam" id="PF04616">
    <property type="entry name" value="Glyco_hydro_43"/>
    <property type="match status" value="1"/>
</dbReference>
<feature type="site" description="Important for catalytic activity, responsible for pKa modulation of the active site Glu and correct orientation of both the proton donor and substrate" evidence="5">
    <location>
        <position position="140"/>
    </location>
</feature>
<evidence type="ECO:0000256" key="3">
    <source>
        <dbReference type="ARBA" id="ARBA00023295"/>
    </source>
</evidence>
<dbReference type="InterPro" id="IPR023296">
    <property type="entry name" value="Glyco_hydro_beta-prop_sf"/>
</dbReference>
<comment type="caution">
    <text evidence="8">The sequence shown here is derived from an EMBL/GenBank/DDBJ whole genome shotgun (WGS) entry which is preliminary data.</text>
</comment>
<evidence type="ECO:0000313" key="8">
    <source>
        <dbReference type="EMBL" id="GJM64186.1"/>
    </source>
</evidence>
<protein>
    <submittedName>
        <fullName evidence="8">Xylosidase/arabinosidase</fullName>
    </submittedName>
</protein>
<dbReference type="InterPro" id="IPR013320">
    <property type="entry name" value="ConA-like_dom_sf"/>
</dbReference>
<name>A0AAN4W3T9_9BACT</name>
<dbReference type="CDD" id="cd09002">
    <property type="entry name" value="GH43_XYL-like"/>
    <property type="match status" value="1"/>
</dbReference>
<comment type="similarity">
    <text evidence="1 6">Belongs to the glycosyl hydrolase 43 family.</text>
</comment>
<feature type="domain" description="Beta-xylosidase C-terminal Concanavalin A-like" evidence="7">
    <location>
        <begin position="329"/>
        <end position="503"/>
    </location>
</feature>
<dbReference type="PANTHER" id="PTHR42812:SF2">
    <property type="entry name" value="XYLOSIDASE_ARABINOSIDASE"/>
    <property type="match status" value="1"/>
</dbReference>
<dbReference type="SUPFAM" id="SSF75005">
    <property type="entry name" value="Arabinanase/levansucrase/invertase"/>
    <property type="match status" value="1"/>
</dbReference>
<dbReference type="InterPro" id="IPR041542">
    <property type="entry name" value="GH43_C2"/>
</dbReference>
<dbReference type="PANTHER" id="PTHR42812">
    <property type="entry name" value="BETA-XYLOSIDASE"/>
    <property type="match status" value="1"/>
</dbReference>
<dbReference type="GO" id="GO:0004553">
    <property type="term" value="F:hydrolase activity, hydrolyzing O-glycosyl compounds"/>
    <property type="evidence" value="ECO:0007669"/>
    <property type="project" value="InterPro"/>
</dbReference>
<organism evidence="8 9">
    <name type="scientific">Persicobacter diffluens</name>
    <dbReference type="NCBI Taxonomy" id="981"/>
    <lineage>
        <taxon>Bacteria</taxon>
        <taxon>Pseudomonadati</taxon>
        <taxon>Bacteroidota</taxon>
        <taxon>Cytophagia</taxon>
        <taxon>Cytophagales</taxon>
        <taxon>Persicobacteraceae</taxon>
        <taxon>Persicobacter</taxon>
    </lineage>
</organism>
<dbReference type="InterPro" id="IPR051795">
    <property type="entry name" value="Glycosyl_Hydrlase_43"/>
</dbReference>
<gene>
    <name evidence="8" type="ORF">PEDI_47380</name>
</gene>
<dbReference type="InterPro" id="IPR006710">
    <property type="entry name" value="Glyco_hydro_43"/>
</dbReference>